<dbReference type="CDD" id="cd01949">
    <property type="entry name" value="GGDEF"/>
    <property type="match status" value="1"/>
</dbReference>
<reference evidence="4 5" key="1">
    <citation type="submission" date="2015-09" db="EMBL/GenBank/DDBJ databases">
        <title>Genome sequencing project for genomic taxonomy and phylogenomics of Bacillus-like bacteria.</title>
        <authorList>
            <person name="Liu B."/>
            <person name="Wang J."/>
            <person name="Zhu Y."/>
            <person name="Liu G."/>
            <person name="Chen Q."/>
            <person name="Chen Z."/>
            <person name="Lan J."/>
            <person name="Che J."/>
            <person name="Ge C."/>
            <person name="Shi H."/>
            <person name="Pan Z."/>
            <person name="Liu X."/>
        </authorList>
    </citation>
    <scope>NUCLEOTIDE SEQUENCE [LARGE SCALE GENOMIC DNA]</scope>
    <source>
        <strain evidence="4 5">FJAT-18043</strain>
    </source>
</reference>
<evidence type="ECO:0000313" key="5">
    <source>
        <dbReference type="Proteomes" id="UP000050996"/>
    </source>
</evidence>
<dbReference type="PANTHER" id="PTHR44757">
    <property type="entry name" value="DIGUANYLATE CYCLASE DGCP"/>
    <property type="match status" value="1"/>
</dbReference>
<dbReference type="PROSITE" id="PS50887">
    <property type="entry name" value="GGDEF"/>
    <property type="match status" value="1"/>
</dbReference>
<dbReference type="InterPro" id="IPR000014">
    <property type="entry name" value="PAS"/>
</dbReference>
<dbReference type="SMART" id="SM00052">
    <property type="entry name" value="EAL"/>
    <property type="match status" value="1"/>
</dbReference>
<dbReference type="InterPro" id="IPR000160">
    <property type="entry name" value="GGDEF_dom"/>
</dbReference>
<dbReference type="NCBIfam" id="TIGR00254">
    <property type="entry name" value="GGDEF"/>
    <property type="match status" value="1"/>
</dbReference>
<keyword evidence="5" id="KW-1185">Reference proteome</keyword>
<dbReference type="InterPro" id="IPR013656">
    <property type="entry name" value="PAS_4"/>
</dbReference>
<dbReference type="CDD" id="cd00130">
    <property type="entry name" value="PAS"/>
    <property type="match status" value="1"/>
</dbReference>
<dbReference type="InterPro" id="IPR029787">
    <property type="entry name" value="Nucleotide_cyclase"/>
</dbReference>
<accession>A0A0Q3VFX9</accession>
<dbReference type="Pfam" id="PF08448">
    <property type="entry name" value="PAS_4"/>
    <property type="match status" value="1"/>
</dbReference>
<dbReference type="SUPFAM" id="SSF141868">
    <property type="entry name" value="EAL domain-like"/>
    <property type="match status" value="1"/>
</dbReference>
<feature type="domain" description="PAS" evidence="1">
    <location>
        <begin position="418"/>
        <end position="488"/>
    </location>
</feature>
<organism evidence="4 5">
    <name type="scientific">Cytobacillus solani</name>
    <dbReference type="NCBI Taxonomy" id="1637975"/>
    <lineage>
        <taxon>Bacteria</taxon>
        <taxon>Bacillati</taxon>
        <taxon>Bacillota</taxon>
        <taxon>Bacilli</taxon>
        <taxon>Bacillales</taxon>
        <taxon>Bacillaceae</taxon>
        <taxon>Cytobacillus</taxon>
    </lineage>
</organism>
<sequence>MAKTITCLYENHEQLDHFIQYHELCEYPNLLIQVFSSKIDRSFLLQLQTEFRSILPFATVIGCTGAGGIIDGQMMENKAVISFTIFEKTELKSVLLHQNDYENSFEMGKDFAQKLVDFDTKAMLIFPVGANVDAQKLLNGLYEGNPELVVAGGLAGGNERSIESYAFTGEELTTQGAVAVALQSDQLVAQAYSNYKWQEIGKSFAITKAKGTNIYSIDHKKPIQILKQYLGKGFVDDLPDSGNEFPFIMKDKGEKVPLFILDILKNGAIRVNREIREGAEITFAYPDIEGIVGSSLENMKQLAKKQVDTIFVYDCMARKRFAPDFTEKELGMLQSISSTNGFFAYGELAGGNTKSPQLLGHALTYLALSENSQQKQINRKLTFKYTTPAYLKNVTALTHLMQASHNDFYLLNESLKVSEQYYESLFNTNTDLVFSTDLNGQIKNVNPAFEKAFGYSKAEIIGKSAMKLIKSEDVPRVRMHFSKALKGKEQYYNVNIQSSSGETNLFQIKNIPIIVNDECVGIYGIGRNITEQKKIEDKITELAYYDHDTGLPNRVKFTEQLENMLSRAKKKKRMLAVLSIDIDRFKLINDSLGHFAGDMVLKELAYRIEKALPNGSYLGRFGGDKFTVVLSKDVNVEEVMKASKMILQDISNPVEHKGQDFYVTASIGVSLYPEDGQDEHSLLKNADIATNRSKNQGGNRITFFSNEMNDQAITRLELESYLRRALQKKEFYLMYQPLIDLETGEIFGSEALIRWNHPKLGLVSPADFIPLAEETGLIEEIGSWVLRTACMQNKKWQLLGYDSISVSVNVSAFQFQQPGFLKEVKRALNDSKLEPHYLTLELTESTMLKNVDYSIDTMRSLQKLGVKVSIDDFGTGYSSLSYLKNLPINTLKIDRSFINNLRINTSDIAIVKAIITMGHGLAVKVLAEGVETKEQIELLKELKCHYAQGFYIHKPLLITDFEKGLKDSAILEN</sequence>
<dbReference type="FunFam" id="3.20.20.450:FF:000001">
    <property type="entry name" value="Cyclic di-GMP phosphodiesterase yahA"/>
    <property type="match status" value="1"/>
</dbReference>
<dbReference type="InterPro" id="IPR019494">
    <property type="entry name" value="FIST_C"/>
</dbReference>
<name>A0A0Q3VFX9_9BACI</name>
<comment type="caution">
    <text evidence="4">The sequence shown here is derived from an EMBL/GenBank/DDBJ whole genome shotgun (WGS) entry which is preliminary data.</text>
</comment>
<dbReference type="InterPro" id="IPR035919">
    <property type="entry name" value="EAL_sf"/>
</dbReference>
<gene>
    <name evidence="4" type="ORF">AN957_08650</name>
</gene>
<dbReference type="PROSITE" id="PS50112">
    <property type="entry name" value="PAS"/>
    <property type="match status" value="1"/>
</dbReference>
<feature type="domain" description="EAL" evidence="2">
    <location>
        <begin position="715"/>
        <end position="969"/>
    </location>
</feature>
<dbReference type="InterPro" id="IPR035965">
    <property type="entry name" value="PAS-like_dom_sf"/>
</dbReference>
<dbReference type="PROSITE" id="PS50883">
    <property type="entry name" value="EAL"/>
    <property type="match status" value="1"/>
</dbReference>
<dbReference type="AlphaFoldDB" id="A0A0Q3VFX9"/>
<dbReference type="RefSeq" id="WP_053475209.1">
    <property type="nucleotide sequence ID" value="NZ_CP041305.1"/>
</dbReference>
<dbReference type="Pfam" id="PF08495">
    <property type="entry name" value="FIST"/>
    <property type="match status" value="1"/>
</dbReference>
<feature type="domain" description="GGDEF" evidence="3">
    <location>
        <begin position="573"/>
        <end position="706"/>
    </location>
</feature>
<dbReference type="SMART" id="SM00091">
    <property type="entry name" value="PAS"/>
    <property type="match status" value="1"/>
</dbReference>
<dbReference type="SMART" id="SM00897">
    <property type="entry name" value="FIST"/>
    <property type="match status" value="1"/>
</dbReference>
<dbReference type="InterPro" id="IPR043128">
    <property type="entry name" value="Rev_trsase/Diguanyl_cyclase"/>
</dbReference>
<dbReference type="SMART" id="SM01204">
    <property type="entry name" value="FIST_C"/>
    <property type="match status" value="1"/>
</dbReference>
<dbReference type="Gene3D" id="3.30.70.270">
    <property type="match status" value="1"/>
</dbReference>
<dbReference type="SUPFAM" id="SSF55785">
    <property type="entry name" value="PYP-like sensor domain (PAS domain)"/>
    <property type="match status" value="1"/>
</dbReference>
<dbReference type="STRING" id="1637975.AN957_08650"/>
<evidence type="ECO:0000259" key="1">
    <source>
        <dbReference type="PROSITE" id="PS50112"/>
    </source>
</evidence>
<dbReference type="InterPro" id="IPR052155">
    <property type="entry name" value="Biofilm_reg_signaling"/>
</dbReference>
<dbReference type="CDD" id="cd01948">
    <property type="entry name" value="EAL"/>
    <property type="match status" value="1"/>
</dbReference>
<protein>
    <submittedName>
        <fullName evidence="4">Diguanylate cyclase</fullName>
    </submittedName>
</protein>
<evidence type="ECO:0000313" key="4">
    <source>
        <dbReference type="EMBL" id="KQL18634.1"/>
    </source>
</evidence>
<dbReference type="Gene3D" id="3.20.20.450">
    <property type="entry name" value="EAL domain"/>
    <property type="match status" value="1"/>
</dbReference>
<evidence type="ECO:0000259" key="2">
    <source>
        <dbReference type="PROSITE" id="PS50883"/>
    </source>
</evidence>
<dbReference type="NCBIfam" id="TIGR00229">
    <property type="entry name" value="sensory_box"/>
    <property type="match status" value="1"/>
</dbReference>
<dbReference type="InterPro" id="IPR001633">
    <property type="entry name" value="EAL_dom"/>
</dbReference>
<dbReference type="Proteomes" id="UP000050996">
    <property type="component" value="Unassembled WGS sequence"/>
</dbReference>
<dbReference type="Gene3D" id="3.30.450.20">
    <property type="entry name" value="PAS domain"/>
    <property type="match status" value="1"/>
</dbReference>
<dbReference type="SMART" id="SM00267">
    <property type="entry name" value="GGDEF"/>
    <property type="match status" value="1"/>
</dbReference>
<dbReference type="SUPFAM" id="SSF55073">
    <property type="entry name" value="Nucleotide cyclase"/>
    <property type="match status" value="1"/>
</dbReference>
<dbReference type="InterPro" id="IPR013702">
    <property type="entry name" value="FIST_domain_N"/>
</dbReference>
<dbReference type="Pfam" id="PF00990">
    <property type="entry name" value="GGDEF"/>
    <property type="match status" value="1"/>
</dbReference>
<dbReference type="Pfam" id="PF10442">
    <property type="entry name" value="FIST_C"/>
    <property type="match status" value="1"/>
</dbReference>
<dbReference type="PANTHER" id="PTHR44757:SF2">
    <property type="entry name" value="BIOFILM ARCHITECTURE MAINTENANCE PROTEIN MBAA"/>
    <property type="match status" value="1"/>
</dbReference>
<proteinExistence type="predicted"/>
<dbReference type="PATRIC" id="fig|1637975.4.peg.1485"/>
<dbReference type="Pfam" id="PF00563">
    <property type="entry name" value="EAL"/>
    <property type="match status" value="1"/>
</dbReference>
<dbReference type="EMBL" id="LJIX01000006">
    <property type="protein sequence ID" value="KQL18634.1"/>
    <property type="molecule type" value="Genomic_DNA"/>
</dbReference>
<evidence type="ECO:0000259" key="3">
    <source>
        <dbReference type="PROSITE" id="PS50887"/>
    </source>
</evidence>